<evidence type="ECO:0000256" key="2">
    <source>
        <dbReference type="SAM" id="MobiDB-lite"/>
    </source>
</evidence>
<dbReference type="InterPro" id="IPR015034">
    <property type="entry name" value="Bles03"/>
</dbReference>
<proteinExistence type="inferred from homology"/>
<dbReference type="InterPro" id="IPR023398">
    <property type="entry name" value="TIF_eIF4e-like"/>
</dbReference>
<name>A0A0N0NQX6_9EURO</name>
<feature type="compositionally biased region" description="Basic and acidic residues" evidence="2">
    <location>
        <begin position="92"/>
        <end position="105"/>
    </location>
</feature>
<evidence type="ECO:0000256" key="1">
    <source>
        <dbReference type="ARBA" id="ARBA00010568"/>
    </source>
</evidence>
<evidence type="ECO:0008006" key="5">
    <source>
        <dbReference type="Google" id="ProtNLM"/>
    </source>
</evidence>
<feature type="compositionally biased region" description="Basic and acidic residues" evidence="2">
    <location>
        <begin position="62"/>
        <end position="75"/>
    </location>
</feature>
<evidence type="ECO:0000313" key="4">
    <source>
        <dbReference type="Proteomes" id="UP000038010"/>
    </source>
</evidence>
<dbReference type="PANTHER" id="PTHR31977:SF1">
    <property type="entry name" value="UPF0696 PROTEIN C11ORF68"/>
    <property type="match status" value="1"/>
</dbReference>
<dbReference type="VEuPathDB" id="FungiDB:AB675_8445"/>
<comment type="caution">
    <text evidence="3">The sequence shown here is derived from an EMBL/GenBank/DDBJ whole genome shotgun (WGS) entry which is preliminary data.</text>
</comment>
<evidence type="ECO:0000313" key="3">
    <source>
        <dbReference type="EMBL" id="KPI44428.1"/>
    </source>
</evidence>
<feature type="region of interest" description="Disordered" evidence="2">
    <location>
        <begin position="62"/>
        <end position="105"/>
    </location>
</feature>
<accession>A0A0N0NQX6</accession>
<dbReference type="Proteomes" id="UP000038010">
    <property type="component" value="Unassembled WGS sequence"/>
</dbReference>
<dbReference type="OrthoDB" id="10067381at2759"/>
<dbReference type="GeneID" id="28740771"/>
<dbReference type="AlphaFoldDB" id="A0A0N0NQX6"/>
<reference evidence="3 4" key="1">
    <citation type="submission" date="2015-06" db="EMBL/GenBank/DDBJ databases">
        <title>Draft genome of the ant-associated black yeast Phialophora attae CBS 131958.</title>
        <authorList>
            <person name="Moreno L.F."/>
            <person name="Stielow B.J."/>
            <person name="de Hoog S."/>
            <person name="Vicente V.A."/>
            <person name="Weiss V.A."/>
            <person name="de Vries M."/>
            <person name="Cruz L.M."/>
            <person name="Souza E.M."/>
        </authorList>
    </citation>
    <scope>NUCLEOTIDE SEQUENCE [LARGE SCALE GENOMIC DNA]</scope>
    <source>
        <strain evidence="3 4">CBS 131958</strain>
    </source>
</reference>
<sequence>MKQELVPSPDDLLSDASSFYGDDETKNAYAKELKEFNVLDFWSTHAVNYQFLAIREKAGSPAVDVKKRSSDDDSGKTGSSKKIKLSPSSKRVKNEDAISHKTTKTSEDKKAVYFHNRLEGTASGKQTSESIDDFISRLRPSTHTIMDVGDGWIWCANPHLEAPREATNKEDFIEVGYQLLEDLTQQRAKLEEKHPDKPPGSITRLLKGPREFTESEIADACKRYNVVHGKWMLFPHRDDVDQVWHTVAQATWDGELGDLAKVAPYDPHDQKQEQLICVYTKDFSDIDDVKRVLKAMRRLGLVKGGDTSKAIYYKSDAYTYLGLTSGNEWKIKASLYSSRDMFKEMGGPKQRKIR</sequence>
<dbReference type="RefSeq" id="XP_018004391.1">
    <property type="nucleotide sequence ID" value="XM_018148891.1"/>
</dbReference>
<dbReference type="PANTHER" id="PTHR31977">
    <property type="entry name" value="UPF0696 PROTEIN C11ORF68"/>
    <property type="match status" value="1"/>
</dbReference>
<dbReference type="SUPFAM" id="SSF55418">
    <property type="entry name" value="eIF4e-like"/>
    <property type="match status" value="1"/>
</dbReference>
<dbReference type="Pfam" id="PF08939">
    <property type="entry name" value="Bles03"/>
    <property type="match status" value="1"/>
</dbReference>
<gene>
    <name evidence="3" type="ORF">AB675_8445</name>
</gene>
<keyword evidence="4" id="KW-1185">Reference proteome</keyword>
<dbReference type="Gene3D" id="3.30.760.10">
    <property type="entry name" value="RNA Cap, Translation Initiation Factor Eif4e"/>
    <property type="match status" value="1"/>
</dbReference>
<organism evidence="3 4">
    <name type="scientific">Cyphellophora attinorum</name>
    <dbReference type="NCBI Taxonomy" id="1664694"/>
    <lineage>
        <taxon>Eukaryota</taxon>
        <taxon>Fungi</taxon>
        <taxon>Dikarya</taxon>
        <taxon>Ascomycota</taxon>
        <taxon>Pezizomycotina</taxon>
        <taxon>Eurotiomycetes</taxon>
        <taxon>Chaetothyriomycetidae</taxon>
        <taxon>Chaetothyriales</taxon>
        <taxon>Cyphellophoraceae</taxon>
        <taxon>Cyphellophora</taxon>
    </lineage>
</organism>
<comment type="similarity">
    <text evidence="1">Belongs to the UPF0696 family.</text>
</comment>
<protein>
    <recommendedName>
        <fullName evidence="5">DUF1917-domain-containing protein</fullName>
    </recommendedName>
</protein>
<dbReference type="EMBL" id="LFJN01000003">
    <property type="protein sequence ID" value="KPI44428.1"/>
    <property type="molecule type" value="Genomic_DNA"/>
</dbReference>